<dbReference type="InterPro" id="IPR011051">
    <property type="entry name" value="RmlC_Cupin_sf"/>
</dbReference>
<accession>A0A2W5JZW5</accession>
<comment type="caution">
    <text evidence="2">The sequence shown here is derived from an EMBL/GenBank/DDBJ whole genome shotgun (WGS) entry which is preliminary data.</text>
</comment>
<dbReference type="PANTHER" id="PTHR33387">
    <property type="entry name" value="RMLC-LIKE JELLY ROLL FOLD PROTEIN"/>
    <property type="match status" value="1"/>
</dbReference>
<feature type="domain" description="DUF985" evidence="1">
    <location>
        <begin position="7"/>
        <end position="135"/>
    </location>
</feature>
<proteinExistence type="predicted"/>
<dbReference type="PANTHER" id="PTHR33387:SF3">
    <property type="entry name" value="DUF985 DOMAIN-CONTAINING PROTEIN"/>
    <property type="match status" value="1"/>
</dbReference>
<protein>
    <recommendedName>
        <fullName evidence="1">DUF985 domain-containing protein</fullName>
    </recommendedName>
</protein>
<dbReference type="Proteomes" id="UP000249046">
    <property type="component" value="Unassembled WGS sequence"/>
</dbReference>
<evidence type="ECO:0000313" key="3">
    <source>
        <dbReference type="Proteomes" id="UP000249046"/>
    </source>
</evidence>
<dbReference type="EMBL" id="QFPO01000023">
    <property type="protein sequence ID" value="PZQ10021.1"/>
    <property type="molecule type" value="Genomic_DNA"/>
</dbReference>
<dbReference type="SUPFAM" id="SSF51182">
    <property type="entry name" value="RmlC-like cupins"/>
    <property type="match status" value="1"/>
</dbReference>
<dbReference type="InterPro" id="IPR009327">
    <property type="entry name" value="Cupin_DUF985"/>
</dbReference>
<sequence length="157" mass="17253">MHPRAAELIARLALEPHVEGGRFRRLHASTQPSARPPRPAVTSIHYLLAAGELSRWHQVDADEIWHFLEGDPLELLCFDAAHGRLERRRLGPLSADQTPVIVIEAGRWQAARPLGAYTLTGCTVAPGFDYGGYRLLDAAPAVAERLRALAPDLLELA</sequence>
<name>A0A2W5JZW5_9GAMM</name>
<evidence type="ECO:0000313" key="2">
    <source>
        <dbReference type="EMBL" id="PZQ10021.1"/>
    </source>
</evidence>
<dbReference type="CDD" id="cd06121">
    <property type="entry name" value="cupin_YML079wp"/>
    <property type="match status" value="1"/>
</dbReference>
<dbReference type="AlphaFoldDB" id="A0A2W5JZW5"/>
<dbReference type="InterPro" id="IPR014710">
    <property type="entry name" value="RmlC-like_jellyroll"/>
</dbReference>
<dbReference type="Pfam" id="PF06172">
    <property type="entry name" value="Cupin_5"/>
    <property type="match status" value="1"/>
</dbReference>
<reference evidence="2 3" key="1">
    <citation type="submission" date="2017-08" db="EMBL/GenBank/DDBJ databases">
        <title>Infants hospitalized years apart are colonized by the same room-sourced microbial strains.</title>
        <authorList>
            <person name="Brooks B."/>
            <person name="Olm M.R."/>
            <person name="Firek B.A."/>
            <person name="Baker R."/>
            <person name="Thomas B.C."/>
            <person name="Morowitz M.J."/>
            <person name="Banfield J.F."/>
        </authorList>
    </citation>
    <scope>NUCLEOTIDE SEQUENCE [LARGE SCALE GENOMIC DNA]</scope>
    <source>
        <strain evidence="2">S2_005_003_R2_42</strain>
    </source>
</reference>
<evidence type="ECO:0000259" key="1">
    <source>
        <dbReference type="Pfam" id="PF06172"/>
    </source>
</evidence>
<organism evidence="2 3">
    <name type="scientific">Rhodanobacter denitrificans</name>
    <dbReference type="NCBI Taxonomy" id="666685"/>
    <lineage>
        <taxon>Bacteria</taxon>
        <taxon>Pseudomonadati</taxon>
        <taxon>Pseudomonadota</taxon>
        <taxon>Gammaproteobacteria</taxon>
        <taxon>Lysobacterales</taxon>
        <taxon>Rhodanobacteraceae</taxon>
        <taxon>Rhodanobacter</taxon>
    </lineage>
</organism>
<dbReference type="InterPro" id="IPR039935">
    <property type="entry name" value="YML079W-like"/>
</dbReference>
<dbReference type="Gene3D" id="2.60.120.10">
    <property type="entry name" value="Jelly Rolls"/>
    <property type="match status" value="1"/>
</dbReference>
<gene>
    <name evidence="2" type="ORF">DI564_16915</name>
</gene>